<dbReference type="PROSITE" id="PS51257">
    <property type="entry name" value="PROKAR_LIPOPROTEIN"/>
    <property type="match status" value="1"/>
</dbReference>
<dbReference type="AlphaFoldDB" id="I0BPK1"/>
<dbReference type="EMBL" id="CP003422">
    <property type="protein sequence ID" value="AFH64298.1"/>
    <property type="molecule type" value="Genomic_DNA"/>
</dbReference>
<evidence type="ECO:0000256" key="1">
    <source>
        <dbReference type="SAM" id="MobiDB-lite"/>
    </source>
</evidence>
<reference evidence="2 3" key="1">
    <citation type="submission" date="2013-06" db="EMBL/GenBank/DDBJ databases">
        <title>Complete genome sequence of Paenibacillus mucilaginosus K02.</title>
        <authorList>
            <person name="Xiao B."/>
            <person name="Sun L."/>
            <person name="Xiao L."/>
            <person name="Lian B."/>
        </authorList>
    </citation>
    <scope>NUCLEOTIDE SEQUENCE [LARGE SCALE GENOMIC DNA]</scope>
    <source>
        <strain evidence="2 3">K02</strain>
    </source>
</reference>
<sequence length="93" mass="9142">MEQHKGSRTHRMVKLFVASTLVLGGAAGCSDSRDCVDNNRDGYCDDGGGGSSSSSHYYYGSSGSSKASSSGTVSGSSSGISKGGIGSSGSSSS</sequence>
<dbReference type="OrthoDB" id="2667171at2"/>
<accession>I0BPK1</accession>
<feature type="region of interest" description="Disordered" evidence="1">
    <location>
        <begin position="55"/>
        <end position="93"/>
    </location>
</feature>
<evidence type="ECO:0000313" key="2">
    <source>
        <dbReference type="EMBL" id="AFH64298.1"/>
    </source>
</evidence>
<feature type="compositionally biased region" description="Low complexity" evidence="1">
    <location>
        <begin position="55"/>
        <end position="80"/>
    </location>
</feature>
<organism evidence="2 3">
    <name type="scientific">Paenibacillus mucilaginosus K02</name>
    <dbReference type="NCBI Taxonomy" id="997761"/>
    <lineage>
        <taxon>Bacteria</taxon>
        <taxon>Bacillati</taxon>
        <taxon>Bacillota</taxon>
        <taxon>Bacilli</taxon>
        <taxon>Bacillales</taxon>
        <taxon>Paenibacillaceae</taxon>
        <taxon>Paenibacillus</taxon>
    </lineage>
</organism>
<protein>
    <recommendedName>
        <fullName evidence="4">Lipoprotein</fullName>
    </recommendedName>
</protein>
<dbReference type="KEGG" id="pmw:B2K_27010"/>
<proteinExistence type="predicted"/>
<dbReference type="Proteomes" id="UP000007392">
    <property type="component" value="Chromosome"/>
</dbReference>
<evidence type="ECO:0008006" key="4">
    <source>
        <dbReference type="Google" id="ProtNLM"/>
    </source>
</evidence>
<name>I0BPK1_9BACL</name>
<gene>
    <name evidence="2" type="ORF">B2K_27010</name>
</gene>
<dbReference type="RefSeq" id="WP_014652187.1">
    <property type="nucleotide sequence ID" value="NC_017672.3"/>
</dbReference>
<evidence type="ECO:0000313" key="3">
    <source>
        <dbReference type="Proteomes" id="UP000007392"/>
    </source>
</evidence>
<dbReference type="HOGENOM" id="CLU_2438022_0_0_9"/>